<dbReference type="AlphaFoldDB" id="B8MRW9"/>
<dbReference type="EMBL" id="EQ962659">
    <property type="protein sequence ID" value="EED13303.1"/>
    <property type="molecule type" value="Genomic_DNA"/>
</dbReference>
<dbReference type="OMA" id="HPHLSIM"/>
<proteinExistence type="predicted"/>
<dbReference type="eggNOG" id="ENOG502S8K0">
    <property type="taxonomic scope" value="Eukaryota"/>
</dbReference>
<dbReference type="PhylomeDB" id="B8MRW9"/>
<dbReference type="Proteomes" id="UP000001745">
    <property type="component" value="Unassembled WGS sequence"/>
</dbReference>
<dbReference type="InParanoid" id="B8MRW9"/>
<dbReference type="InterPro" id="IPR025444">
    <property type="entry name" value="Monooxy_af470"/>
</dbReference>
<dbReference type="Pfam" id="PF13826">
    <property type="entry name" value="Monooxy_af470-like"/>
    <property type="match status" value="1"/>
</dbReference>
<dbReference type="RefSeq" id="XP_002487414.1">
    <property type="nucleotide sequence ID" value="XM_002487369.1"/>
</dbReference>
<keyword evidence="2" id="KW-1185">Reference proteome</keyword>
<reference evidence="2" key="1">
    <citation type="journal article" date="2015" name="Genome Announc.">
        <title>Genome sequence of the AIDS-associated pathogen Penicillium marneffei (ATCC18224) and its near taxonomic relative Talaromyces stipitatus (ATCC10500).</title>
        <authorList>
            <person name="Nierman W.C."/>
            <person name="Fedorova-Abrams N.D."/>
            <person name="Andrianopoulos A."/>
        </authorList>
    </citation>
    <scope>NUCLEOTIDE SEQUENCE [LARGE SCALE GENOMIC DNA]</scope>
    <source>
        <strain evidence="2">ATCC 10500 / CBS 375.48 / QM 6759 / NRRL 1006</strain>
    </source>
</reference>
<evidence type="ECO:0000313" key="2">
    <source>
        <dbReference type="Proteomes" id="UP000001745"/>
    </source>
</evidence>
<organism evidence="1 2">
    <name type="scientific">Talaromyces stipitatus (strain ATCC 10500 / CBS 375.48 / QM 6759 / NRRL 1006)</name>
    <name type="common">Penicillium stipitatum</name>
    <dbReference type="NCBI Taxonomy" id="441959"/>
    <lineage>
        <taxon>Eukaryota</taxon>
        <taxon>Fungi</taxon>
        <taxon>Dikarya</taxon>
        <taxon>Ascomycota</taxon>
        <taxon>Pezizomycotina</taxon>
        <taxon>Eurotiomycetes</taxon>
        <taxon>Eurotiomycetidae</taxon>
        <taxon>Eurotiales</taxon>
        <taxon>Trichocomaceae</taxon>
        <taxon>Talaromyces</taxon>
        <taxon>Talaromyces sect. Talaromyces</taxon>
    </lineage>
</organism>
<dbReference type="GeneID" id="8108928"/>
<sequence length="208" mass="23271">MQIYGLIPNPEMAKVIPGRTTAQIPDMNGTMPAEPSKESIVVLLLGFKSNRPLRMLSSGFKETSDHFMAMLQSFDSPEGREEFGFLGGSSYLGSSGQASNEIVTISYWRGIEGLHAFAESPIHRQGWDWWNRTVKEHPHLFIFHEIYKAEGKSHDNIYFNAQPTLIGGTAFPVKSNDKVERQWVNPLVDANRGILATSRGRLGLRGHD</sequence>
<dbReference type="SUPFAM" id="SSF54909">
    <property type="entry name" value="Dimeric alpha+beta barrel"/>
    <property type="match status" value="1"/>
</dbReference>
<accession>B8MRW9</accession>
<name>B8MRW9_TALSN</name>
<protein>
    <submittedName>
        <fullName evidence="1">Uncharacterized protein</fullName>
    </submittedName>
</protein>
<gene>
    <name evidence="1" type="ORF">TSTA_057920</name>
</gene>
<dbReference type="OrthoDB" id="3202396at2759"/>
<dbReference type="HOGENOM" id="CLU_053354_1_0_1"/>
<dbReference type="STRING" id="441959.B8MRW9"/>
<evidence type="ECO:0000313" key="1">
    <source>
        <dbReference type="EMBL" id="EED13303.1"/>
    </source>
</evidence>
<dbReference type="VEuPathDB" id="FungiDB:TSTA_057920"/>
<dbReference type="InterPro" id="IPR011008">
    <property type="entry name" value="Dimeric_a/b-barrel"/>
</dbReference>